<evidence type="ECO:0000313" key="2">
    <source>
        <dbReference type="Proteomes" id="UP000682782"/>
    </source>
</evidence>
<sequence>MTITQLGTFLKIAETGNFTTAANLLGYAQSTVTTQIKQLEAELNCLLFERLGKSIALTPEGERLQEYAEKMLQMEREILLEVPAVREPVGVIKLGVSESLCYNRLPQSLMAYRQKYPGVDIRIQFIDHETFPEQLKKGALDLVYTLNPLMEQPELTILHKKREQLGFYAAPGYLQTGKKITEKDLAGIPLLLTSHHCSFRRMLLDDLAQASVTPRIALETSSKEILKQFAINEMGVAFMPEMAAEEEIKKKRLVKLNWQGNDFPIYAQIYIHKDKHISKALAELVNMISEGAYC</sequence>
<proteinExistence type="predicted"/>
<gene>
    <name evidence="1" type="ORF">JYE49_00030</name>
</gene>
<dbReference type="EMBL" id="CP068393">
    <property type="protein sequence ID" value="QUC67149.1"/>
    <property type="molecule type" value="Genomic_DNA"/>
</dbReference>
<name>A0AC61MWJ1_9FIRM</name>
<reference evidence="1" key="1">
    <citation type="submission" date="2021-01" db="EMBL/GenBank/DDBJ databases">
        <title>Complete genome sequence of Clostridiales bacterium R-7.</title>
        <authorList>
            <person name="Mahoney-Kurpe S.C."/>
            <person name="Palevich N."/>
            <person name="Koike S."/>
            <person name="Moon C.D."/>
            <person name="Attwood G.T."/>
        </authorList>
    </citation>
    <scope>NUCLEOTIDE SEQUENCE</scope>
    <source>
        <strain evidence="1">R-7</strain>
    </source>
</reference>
<dbReference type="Proteomes" id="UP000682782">
    <property type="component" value="Chromosome"/>
</dbReference>
<accession>A0AC61MWJ1</accession>
<evidence type="ECO:0000313" key="1">
    <source>
        <dbReference type="EMBL" id="QUC67149.1"/>
    </source>
</evidence>
<keyword evidence="2" id="KW-1185">Reference proteome</keyword>
<protein>
    <submittedName>
        <fullName evidence="1">LysR family transcriptional regulator</fullName>
    </submittedName>
</protein>
<organism evidence="1 2">
    <name type="scientific">Aristaeella hokkaidonensis</name>
    <dbReference type="NCBI Taxonomy" id="3046382"/>
    <lineage>
        <taxon>Bacteria</taxon>
        <taxon>Bacillati</taxon>
        <taxon>Bacillota</taxon>
        <taxon>Clostridia</taxon>
        <taxon>Eubacteriales</taxon>
        <taxon>Aristaeellaceae</taxon>
        <taxon>Aristaeella</taxon>
    </lineage>
</organism>